<dbReference type="AlphaFoldDB" id="A0A6H1UHL9"/>
<feature type="transmembrane region" description="Helical" evidence="8">
    <location>
        <begin position="12"/>
        <end position="30"/>
    </location>
</feature>
<dbReference type="SUPFAM" id="SSF103481">
    <property type="entry name" value="Multidrug resistance efflux transporter EmrE"/>
    <property type="match status" value="2"/>
</dbReference>
<feature type="transmembrane region" description="Helical" evidence="8">
    <location>
        <begin position="104"/>
        <end position="121"/>
    </location>
</feature>
<dbReference type="RefSeq" id="WP_168661739.1">
    <property type="nucleotide sequence ID" value="NZ_CP051180.1"/>
</dbReference>
<keyword evidence="6 8" id="KW-1133">Transmembrane helix</keyword>
<keyword evidence="4" id="KW-1003">Cell membrane</keyword>
<feature type="transmembrane region" description="Helical" evidence="8">
    <location>
        <begin position="236"/>
        <end position="257"/>
    </location>
</feature>
<comment type="similarity">
    <text evidence="2">Belongs to the EamA transporter family.</text>
</comment>
<evidence type="ECO:0000259" key="9">
    <source>
        <dbReference type="Pfam" id="PF00892"/>
    </source>
</evidence>
<proteinExistence type="inferred from homology"/>
<keyword evidence="11" id="KW-1185">Reference proteome</keyword>
<evidence type="ECO:0000256" key="2">
    <source>
        <dbReference type="ARBA" id="ARBA00007362"/>
    </source>
</evidence>
<organism evidence="10 11">
    <name type="scientific">Ferrimonas lipolytica</name>
    <dbReference type="NCBI Taxonomy" id="2724191"/>
    <lineage>
        <taxon>Bacteria</taxon>
        <taxon>Pseudomonadati</taxon>
        <taxon>Pseudomonadota</taxon>
        <taxon>Gammaproteobacteria</taxon>
        <taxon>Alteromonadales</taxon>
        <taxon>Ferrimonadaceae</taxon>
        <taxon>Ferrimonas</taxon>
    </lineage>
</organism>
<evidence type="ECO:0000256" key="3">
    <source>
        <dbReference type="ARBA" id="ARBA00022448"/>
    </source>
</evidence>
<dbReference type="InterPro" id="IPR000620">
    <property type="entry name" value="EamA_dom"/>
</dbReference>
<feature type="transmembrane region" description="Helical" evidence="8">
    <location>
        <begin position="151"/>
        <end position="167"/>
    </location>
</feature>
<feature type="domain" description="EamA" evidence="9">
    <location>
        <begin position="8"/>
        <end position="141"/>
    </location>
</feature>
<dbReference type="Proteomes" id="UP000501602">
    <property type="component" value="Chromosome"/>
</dbReference>
<reference evidence="10 11" key="1">
    <citation type="submission" date="2020-04" db="EMBL/GenBank/DDBJ databases">
        <title>Ferrimonas sp. S7 isolated from sea water.</title>
        <authorList>
            <person name="Bae S.S."/>
            <person name="Baek K."/>
        </authorList>
    </citation>
    <scope>NUCLEOTIDE SEQUENCE [LARGE SCALE GENOMIC DNA]</scope>
    <source>
        <strain evidence="10 11">S7</strain>
    </source>
</reference>
<feature type="transmembrane region" description="Helical" evidence="8">
    <location>
        <begin position="269"/>
        <end position="288"/>
    </location>
</feature>
<feature type="transmembrane region" description="Helical" evidence="8">
    <location>
        <begin position="209"/>
        <end position="229"/>
    </location>
</feature>
<evidence type="ECO:0000256" key="1">
    <source>
        <dbReference type="ARBA" id="ARBA00004651"/>
    </source>
</evidence>
<dbReference type="GO" id="GO:0005886">
    <property type="term" value="C:plasma membrane"/>
    <property type="evidence" value="ECO:0007669"/>
    <property type="project" value="UniProtKB-SubCell"/>
</dbReference>
<dbReference type="InterPro" id="IPR004626">
    <property type="entry name" value="RarD"/>
</dbReference>
<dbReference type="PANTHER" id="PTHR22911">
    <property type="entry name" value="ACYL-MALONYL CONDENSING ENZYME-RELATED"/>
    <property type="match status" value="1"/>
</dbReference>
<feature type="transmembrane region" description="Helical" evidence="8">
    <location>
        <begin position="42"/>
        <end position="60"/>
    </location>
</feature>
<dbReference type="EMBL" id="CP051180">
    <property type="protein sequence ID" value="QIZ78100.1"/>
    <property type="molecule type" value="Genomic_DNA"/>
</dbReference>
<feature type="transmembrane region" description="Helical" evidence="8">
    <location>
        <begin position="179"/>
        <end position="197"/>
    </location>
</feature>
<sequence length="302" mass="33017">MPQQEQRTGTLYAIAAYVMWGIAPLYFAAVKSIPADEIVMHRVIWSFGLVLALVLLQKQWGQVRTLLRRPKIIGLLFLSASVIACNWLVFIWAVTNDHVIDASLGYFINPLLNVALGVMLLSERPGKLSLVAVALAAIGVLYQLVQFGSVPYVSLFLASSFGIYGLIRKQIKVQATTGLLIETALLLPFALLYWSLIDTASGDMSSNPLNINLLLVLSGVVTTLPLLAFSAAAVRIPFYLLGMLQYIGPSLMLVMALTIFGEQFNPEQTVTFGCIWLALILMSAEALTKARARRKAKRSSAA</sequence>
<keyword evidence="7 8" id="KW-0472">Membrane</keyword>
<dbReference type="NCBIfam" id="TIGR00688">
    <property type="entry name" value="rarD"/>
    <property type="match status" value="1"/>
</dbReference>
<evidence type="ECO:0000313" key="11">
    <source>
        <dbReference type="Proteomes" id="UP000501602"/>
    </source>
</evidence>
<protein>
    <submittedName>
        <fullName evidence="10">EamA family transporter RarD</fullName>
    </submittedName>
</protein>
<feature type="transmembrane region" description="Helical" evidence="8">
    <location>
        <begin position="128"/>
        <end position="145"/>
    </location>
</feature>
<evidence type="ECO:0000256" key="4">
    <source>
        <dbReference type="ARBA" id="ARBA00022475"/>
    </source>
</evidence>
<keyword evidence="3" id="KW-0813">Transport</keyword>
<evidence type="ECO:0000313" key="10">
    <source>
        <dbReference type="EMBL" id="QIZ78100.1"/>
    </source>
</evidence>
<dbReference type="KEGG" id="fes:HER31_15045"/>
<evidence type="ECO:0000256" key="6">
    <source>
        <dbReference type="ARBA" id="ARBA00022989"/>
    </source>
</evidence>
<evidence type="ECO:0000256" key="7">
    <source>
        <dbReference type="ARBA" id="ARBA00023136"/>
    </source>
</evidence>
<accession>A0A6H1UHL9</accession>
<feature type="transmembrane region" description="Helical" evidence="8">
    <location>
        <begin position="72"/>
        <end position="92"/>
    </location>
</feature>
<keyword evidence="5 8" id="KW-0812">Transmembrane</keyword>
<dbReference type="Pfam" id="PF00892">
    <property type="entry name" value="EamA"/>
    <property type="match status" value="1"/>
</dbReference>
<evidence type="ECO:0000256" key="8">
    <source>
        <dbReference type="SAM" id="Phobius"/>
    </source>
</evidence>
<dbReference type="PANTHER" id="PTHR22911:SF137">
    <property type="entry name" value="SOLUTE CARRIER FAMILY 35 MEMBER G2-RELATED"/>
    <property type="match status" value="1"/>
</dbReference>
<dbReference type="InterPro" id="IPR037185">
    <property type="entry name" value="EmrE-like"/>
</dbReference>
<evidence type="ECO:0000256" key="5">
    <source>
        <dbReference type="ARBA" id="ARBA00022692"/>
    </source>
</evidence>
<gene>
    <name evidence="10" type="primary">rarD</name>
    <name evidence="10" type="ORF">HER31_15045</name>
</gene>
<comment type="subcellular location">
    <subcellularLocation>
        <location evidence="1">Cell membrane</location>
        <topology evidence="1">Multi-pass membrane protein</topology>
    </subcellularLocation>
</comment>
<name>A0A6H1UHL9_9GAMM</name>